<dbReference type="Proteomes" id="UP000744980">
    <property type="component" value="Unassembled WGS sequence"/>
</dbReference>
<sequence>MIYTELIWSTPLHINLPNGKEHTVSSVNEAFALVQDGWPRIDGEQYRQCCLTCRAALNGRAPAAVAREHFIAACLEAGAKLSALSPVPPRVTDGTAFSSQHK</sequence>
<name>A0AAW4FUK7_9HYPH</name>
<gene>
    <name evidence="1" type="ORF">GFB56_29950</name>
</gene>
<protein>
    <submittedName>
        <fullName evidence="1">DUF982 domain-containing protein</fullName>
    </submittedName>
</protein>
<comment type="caution">
    <text evidence="1">The sequence shown here is derived from an EMBL/GenBank/DDBJ whole genome shotgun (WGS) entry which is preliminary data.</text>
</comment>
<reference evidence="1 2" key="1">
    <citation type="submission" date="2020-01" db="EMBL/GenBank/DDBJ databases">
        <title>Draft genome assembly of Ensifer adhaerens T173.</title>
        <authorList>
            <person name="Craig J.E."/>
            <person name="Stinchcombe J.R."/>
        </authorList>
    </citation>
    <scope>NUCLEOTIDE SEQUENCE [LARGE SCALE GENOMIC DNA]</scope>
    <source>
        <strain evidence="1 2">T173</strain>
    </source>
</reference>
<dbReference type="RefSeq" id="WP_156612931.1">
    <property type="nucleotide sequence ID" value="NZ_CP083373.1"/>
</dbReference>
<dbReference type="EMBL" id="WXFA01000035">
    <property type="protein sequence ID" value="MBM3094965.1"/>
    <property type="molecule type" value="Genomic_DNA"/>
</dbReference>
<keyword evidence="2" id="KW-1185">Reference proteome</keyword>
<dbReference type="Gene3D" id="6.10.250.730">
    <property type="match status" value="1"/>
</dbReference>
<dbReference type="AlphaFoldDB" id="A0AAW4FUK7"/>
<evidence type="ECO:0000313" key="1">
    <source>
        <dbReference type="EMBL" id="MBM3094965.1"/>
    </source>
</evidence>
<dbReference type="Pfam" id="PF06169">
    <property type="entry name" value="DUF982"/>
    <property type="match status" value="1"/>
</dbReference>
<proteinExistence type="predicted"/>
<organism evidence="1 2">
    <name type="scientific">Ensifer canadensis</name>
    <dbReference type="NCBI Taxonomy" id="555315"/>
    <lineage>
        <taxon>Bacteria</taxon>
        <taxon>Pseudomonadati</taxon>
        <taxon>Pseudomonadota</taxon>
        <taxon>Alphaproteobacteria</taxon>
        <taxon>Hyphomicrobiales</taxon>
        <taxon>Rhizobiaceae</taxon>
        <taxon>Sinorhizobium/Ensifer group</taxon>
        <taxon>Ensifer</taxon>
    </lineage>
</organism>
<dbReference type="InterPro" id="IPR010385">
    <property type="entry name" value="DUF982"/>
</dbReference>
<accession>A0AAW4FUK7</accession>
<evidence type="ECO:0000313" key="2">
    <source>
        <dbReference type="Proteomes" id="UP000744980"/>
    </source>
</evidence>